<evidence type="ECO:0000313" key="6">
    <source>
        <dbReference type="Proteomes" id="UP000541426"/>
    </source>
</evidence>
<dbReference type="GO" id="GO:0003677">
    <property type="term" value="F:DNA binding"/>
    <property type="evidence" value="ECO:0007669"/>
    <property type="project" value="UniProtKB-KW"/>
</dbReference>
<dbReference type="GO" id="GO:0003700">
    <property type="term" value="F:DNA-binding transcription factor activity"/>
    <property type="evidence" value="ECO:0007669"/>
    <property type="project" value="InterPro"/>
</dbReference>
<dbReference type="InterPro" id="IPR036390">
    <property type="entry name" value="WH_DNA-bd_sf"/>
</dbReference>
<keyword evidence="6" id="KW-1185">Reference proteome</keyword>
<dbReference type="AlphaFoldDB" id="A0A7W6DND9"/>
<comment type="caution">
    <text evidence="5">The sequence shown here is derived from an EMBL/GenBank/DDBJ whole genome shotgun (WGS) entry which is preliminary data.</text>
</comment>
<dbReference type="SMART" id="SM00345">
    <property type="entry name" value="HTH_GNTR"/>
    <property type="match status" value="1"/>
</dbReference>
<dbReference type="SUPFAM" id="SSF46785">
    <property type="entry name" value="Winged helix' DNA-binding domain"/>
    <property type="match status" value="1"/>
</dbReference>
<keyword evidence="3" id="KW-0804">Transcription</keyword>
<reference evidence="5 6" key="1">
    <citation type="submission" date="2020-08" db="EMBL/GenBank/DDBJ databases">
        <title>Genomic Encyclopedia of Type Strains, Phase IV (KMG-IV): sequencing the most valuable type-strain genomes for metagenomic binning, comparative biology and taxonomic classification.</title>
        <authorList>
            <person name="Goeker M."/>
        </authorList>
    </citation>
    <scope>NUCLEOTIDE SEQUENCE [LARGE SCALE GENOMIC DNA]</scope>
    <source>
        <strain evidence="5 6">DSM 102235</strain>
    </source>
</reference>
<keyword evidence="2 5" id="KW-0238">DNA-binding</keyword>
<dbReference type="PANTHER" id="PTHR43537:SF44">
    <property type="entry name" value="GNTR FAMILY REGULATORY PROTEIN"/>
    <property type="match status" value="1"/>
</dbReference>
<dbReference type="Pfam" id="PF00392">
    <property type="entry name" value="GntR"/>
    <property type="match status" value="1"/>
</dbReference>
<accession>A0A7W6DND9</accession>
<feature type="domain" description="HTH gntR-type" evidence="4">
    <location>
        <begin position="16"/>
        <end position="84"/>
    </location>
</feature>
<dbReference type="Gene3D" id="1.10.10.10">
    <property type="entry name" value="Winged helix-like DNA-binding domain superfamily/Winged helix DNA-binding domain"/>
    <property type="match status" value="1"/>
</dbReference>
<dbReference type="PANTHER" id="PTHR43537">
    <property type="entry name" value="TRANSCRIPTIONAL REGULATOR, GNTR FAMILY"/>
    <property type="match status" value="1"/>
</dbReference>
<dbReference type="SUPFAM" id="SSF48008">
    <property type="entry name" value="GntR ligand-binding domain-like"/>
    <property type="match status" value="1"/>
</dbReference>
<dbReference type="Pfam" id="PF07729">
    <property type="entry name" value="FCD"/>
    <property type="match status" value="1"/>
</dbReference>
<sequence length="250" mass="27285">MKQLLDTTKLGTRTGGGNHGRVVEGIGRAIVSGDLAEGELLPRDEVLIEQFGVSRTVLREAMKTLAAKGMVVAKARVGTRVRPSREWNMFDAQLLHWHMDGEPSDDFYRQLFEMRLAFEPFAARLAAQKATATDLERLDACVAAMRSAKDQAGFSVSDMDFHRAVFDAAGNAFFQSVVSLVGAALLSLLRRSSPEPRPEQLKQICDGHQLIADAIAARDPLAAQNAMIAVIDVGWSRVFGDTAGPPRPQR</sequence>
<name>A0A7W6DND9_9RHOB</name>
<dbReference type="InterPro" id="IPR008920">
    <property type="entry name" value="TF_FadR/GntR_C"/>
</dbReference>
<dbReference type="SMART" id="SM00895">
    <property type="entry name" value="FCD"/>
    <property type="match status" value="1"/>
</dbReference>
<dbReference type="InterPro" id="IPR011711">
    <property type="entry name" value="GntR_C"/>
</dbReference>
<dbReference type="Proteomes" id="UP000541426">
    <property type="component" value="Unassembled WGS sequence"/>
</dbReference>
<dbReference type="CDD" id="cd07377">
    <property type="entry name" value="WHTH_GntR"/>
    <property type="match status" value="1"/>
</dbReference>
<dbReference type="InterPro" id="IPR036388">
    <property type="entry name" value="WH-like_DNA-bd_sf"/>
</dbReference>
<evidence type="ECO:0000256" key="2">
    <source>
        <dbReference type="ARBA" id="ARBA00023125"/>
    </source>
</evidence>
<dbReference type="Gene3D" id="1.20.120.530">
    <property type="entry name" value="GntR ligand-binding domain-like"/>
    <property type="match status" value="1"/>
</dbReference>
<protein>
    <submittedName>
        <fullName evidence="5">DNA-binding FadR family transcriptional regulator</fullName>
    </submittedName>
</protein>
<keyword evidence="1" id="KW-0805">Transcription regulation</keyword>
<dbReference type="PRINTS" id="PR00035">
    <property type="entry name" value="HTHGNTR"/>
</dbReference>
<evidence type="ECO:0000313" key="5">
    <source>
        <dbReference type="EMBL" id="MBB3985779.1"/>
    </source>
</evidence>
<proteinExistence type="predicted"/>
<organism evidence="5 6">
    <name type="scientific">Sagittula marina</name>
    <dbReference type="NCBI Taxonomy" id="943940"/>
    <lineage>
        <taxon>Bacteria</taxon>
        <taxon>Pseudomonadati</taxon>
        <taxon>Pseudomonadota</taxon>
        <taxon>Alphaproteobacteria</taxon>
        <taxon>Rhodobacterales</taxon>
        <taxon>Roseobacteraceae</taxon>
        <taxon>Sagittula</taxon>
    </lineage>
</organism>
<evidence type="ECO:0000259" key="4">
    <source>
        <dbReference type="PROSITE" id="PS50949"/>
    </source>
</evidence>
<evidence type="ECO:0000256" key="3">
    <source>
        <dbReference type="ARBA" id="ARBA00023163"/>
    </source>
</evidence>
<evidence type="ECO:0000256" key="1">
    <source>
        <dbReference type="ARBA" id="ARBA00023015"/>
    </source>
</evidence>
<dbReference type="EMBL" id="JACIEJ010000004">
    <property type="protein sequence ID" value="MBB3985779.1"/>
    <property type="molecule type" value="Genomic_DNA"/>
</dbReference>
<gene>
    <name evidence="5" type="ORF">GGQ68_002112</name>
</gene>
<dbReference type="PROSITE" id="PS50949">
    <property type="entry name" value="HTH_GNTR"/>
    <property type="match status" value="1"/>
</dbReference>
<dbReference type="RefSeq" id="WP_183965624.1">
    <property type="nucleotide sequence ID" value="NZ_BAABBZ010000018.1"/>
</dbReference>
<dbReference type="InterPro" id="IPR000524">
    <property type="entry name" value="Tscrpt_reg_HTH_GntR"/>
</dbReference>